<protein>
    <submittedName>
        <fullName evidence="3">Uncharacterized protein</fullName>
    </submittedName>
</protein>
<feature type="region of interest" description="Disordered" evidence="1">
    <location>
        <begin position="28"/>
        <end position="48"/>
    </location>
</feature>
<name>A0A7W0CSX7_9ACTN</name>
<organism evidence="3 4">
    <name type="scientific">Nonomuraea soli</name>
    <dbReference type="NCBI Taxonomy" id="1032476"/>
    <lineage>
        <taxon>Bacteria</taxon>
        <taxon>Bacillati</taxon>
        <taxon>Actinomycetota</taxon>
        <taxon>Actinomycetes</taxon>
        <taxon>Streptosporangiales</taxon>
        <taxon>Streptosporangiaceae</taxon>
        <taxon>Nonomuraea</taxon>
    </lineage>
</organism>
<sequence>MSKRMAWSAKFVLVAGLVAAPVAGTAATAVSAAPTPGPIVTLDDSTWT</sequence>
<dbReference type="AlphaFoldDB" id="A0A7W0CSX7"/>
<dbReference type="EMBL" id="JACDUR010000009">
    <property type="protein sequence ID" value="MBA2896570.1"/>
    <property type="molecule type" value="Genomic_DNA"/>
</dbReference>
<evidence type="ECO:0000256" key="1">
    <source>
        <dbReference type="SAM" id="MobiDB-lite"/>
    </source>
</evidence>
<evidence type="ECO:0000313" key="3">
    <source>
        <dbReference type="EMBL" id="MBA2896570.1"/>
    </source>
</evidence>
<keyword evidence="2" id="KW-0732">Signal</keyword>
<reference evidence="3 4" key="1">
    <citation type="submission" date="2020-07" db="EMBL/GenBank/DDBJ databases">
        <title>Genomic Encyclopedia of Type Strains, Phase IV (KMG-IV): sequencing the most valuable type-strain genomes for metagenomic binning, comparative biology and taxonomic classification.</title>
        <authorList>
            <person name="Goeker M."/>
        </authorList>
    </citation>
    <scope>NUCLEOTIDE SEQUENCE [LARGE SCALE GENOMIC DNA]</scope>
    <source>
        <strain evidence="3 4">DSM 45533</strain>
    </source>
</reference>
<dbReference type="Proteomes" id="UP000530928">
    <property type="component" value="Unassembled WGS sequence"/>
</dbReference>
<evidence type="ECO:0000313" key="4">
    <source>
        <dbReference type="Proteomes" id="UP000530928"/>
    </source>
</evidence>
<dbReference type="RefSeq" id="WP_181615296.1">
    <property type="nucleotide sequence ID" value="NZ_BAABAM010000008.1"/>
</dbReference>
<evidence type="ECO:0000256" key="2">
    <source>
        <dbReference type="SAM" id="SignalP"/>
    </source>
</evidence>
<comment type="caution">
    <text evidence="3">The sequence shown here is derived from an EMBL/GenBank/DDBJ whole genome shotgun (WGS) entry which is preliminary data.</text>
</comment>
<accession>A0A7W0CSX7</accession>
<gene>
    <name evidence="3" type="ORF">HNR30_007961</name>
</gene>
<proteinExistence type="predicted"/>
<feature type="signal peptide" evidence="2">
    <location>
        <begin position="1"/>
        <end position="32"/>
    </location>
</feature>
<feature type="chain" id="PRO_5031334181" evidence="2">
    <location>
        <begin position="33"/>
        <end position="48"/>
    </location>
</feature>
<keyword evidence="4" id="KW-1185">Reference proteome</keyword>